<dbReference type="Gene3D" id="1.20.1250.40">
    <property type="match status" value="1"/>
</dbReference>
<keyword evidence="5" id="KW-0804">Transcription</keyword>
<dbReference type="STRING" id="1231657.A0A1Y1Y631"/>
<dbReference type="PANTHER" id="PTHR15561">
    <property type="entry name" value="CALCITONIN GENE-RELATED PEPTIDE-RECEPTOR COMPONENT PROTEIN"/>
    <property type="match status" value="1"/>
</dbReference>
<evidence type="ECO:0000256" key="6">
    <source>
        <dbReference type="ARBA" id="ARBA00023242"/>
    </source>
</evidence>
<name>A0A1Y1Y631_9PLEO</name>
<organism evidence="7 8">
    <name type="scientific">Clohesyomyces aquaticus</name>
    <dbReference type="NCBI Taxonomy" id="1231657"/>
    <lineage>
        <taxon>Eukaryota</taxon>
        <taxon>Fungi</taxon>
        <taxon>Dikarya</taxon>
        <taxon>Ascomycota</taxon>
        <taxon>Pezizomycotina</taxon>
        <taxon>Dothideomycetes</taxon>
        <taxon>Pleosporomycetidae</taxon>
        <taxon>Pleosporales</taxon>
        <taxon>Lindgomycetaceae</taxon>
        <taxon>Clohesyomyces</taxon>
    </lineage>
</organism>
<comment type="caution">
    <text evidence="7">The sequence shown here is derived from an EMBL/GenBank/DDBJ whole genome shotgun (WGS) entry which is preliminary data.</text>
</comment>
<sequence>MQIKTPQSGLLTNHEVLLHMQSEAADYHARYGTEKPEGFPTGLNAMLRDSLSYLTSPDLPLTTLTSTHPSRPMTLYKGPNSLFRALGSKYKLNKAEYLQIYNLRPTSEVMLGLVLEEADTRFSRKQQAEILSIIAEVFAEEESRIPERAEDQEMEKIKNKLEGAGKRRRKVVIPPAGWIWEGREGVGKGIWG</sequence>
<keyword evidence="8" id="KW-1185">Reference proteome</keyword>
<evidence type="ECO:0000256" key="2">
    <source>
        <dbReference type="ARBA" id="ARBA00006898"/>
    </source>
</evidence>
<evidence type="ECO:0000256" key="1">
    <source>
        <dbReference type="ARBA" id="ARBA00004123"/>
    </source>
</evidence>
<keyword evidence="4" id="KW-0240">DNA-directed RNA polymerase</keyword>
<proteinExistence type="inferred from homology"/>
<accession>A0A1Y1Y631</accession>
<reference evidence="7 8" key="1">
    <citation type="submission" date="2016-07" db="EMBL/GenBank/DDBJ databases">
        <title>Pervasive Adenine N6-methylation of Active Genes in Fungi.</title>
        <authorList>
            <consortium name="DOE Joint Genome Institute"/>
            <person name="Mondo S.J."/>
            <person name="Dannebaum R.O."/>
            <person name="Kuo R.C."/>
            <person name="Labutti K."/>
            <person name="Haridas S."/>
            <person name="Kuo A."/>
            <person name="Salamov A."/>
            <person name="Ahrendt S.R."/>
            <person name="Lipzen A."/>
            <person name="Sullivan W."/>
            <person name="Andreopoulos W.B."/>
            <person name="Clum A."/>
            <person name="Lindquist E."/>
            <person name="Daum C."/>
            <person name="Ramamoorthy G.K."/>
            <person name="Gryganskyi A."/>
            <person name="Culley D."/>
            <person name="Magnuson J.K."/>
            <person name="James T.Y."/>
            <person name="O'Malley M.A."/>
            <person name="Stajich J.E."/>
            <person name="Spatafora J.W."/>
            <person name="Visel A."/>
            <person name="Grigoriev I.V."/>
        </authorList>
    </citation>
    <scope>NUCLEOTIDE SEQUENCE [LARGE SCALE GENOMIC DNA]</scope>
    <source>
        <strain evidence="7 8">CBS 115471</strain>
    </source>
</reference>
<dbReference type="AlphaFoldDB" id="A0A1Y1Y631"/>
<comment type="subcellular location">
    <subcellularLocation>
        <location evidence="1">Nucleus</location>
    </subcellularLocation>
</comment>
<dbReference type="InterPro" id="IPR005574">
    <property type="entry name" value="Rpb4/RPC9"/>
</dbReference>
<dbReference type="PANTHER" id="PTHR15561:SF0">
    <property type="entry name" value="DNA-DIRECTED RNA POLYMERASE III SUBUNIT RPC9"/>
    <property type="match status" value="1"/>
</dbReference>
<dbReference type="Pfam" id="PF03874">
    <property type="entry name" value="RNA_pol_Rpb4"/>
    <property type="match status" value="1"/>
</dbReference>
<evidence type="ECO:0000313" key="7">
    <source>
        <dbReference type="EMBL" id="ORX93472.1"/>
    </source>
</evidence>
<dbReference type="InterPro" id="IPR038846">
    <property type="entry name" value="RPC9"/>
</dbReference>
<dbReference type="EMBL" id="MCFA01000340">
    <property type="protein sequence ID" value="ORX93472.1"/>
    <property type="molecule type" value="Genomic_DNA"/>
</dbReference>
<evidence type="ECO:0000256" key="5">
    <source>
        <dbReference type="ARBA" id="ARBA00023163"/>
    </source>
</evidence>
<dbReference type="Proteomes" id="UP000193144">
    <property type="component" value="Unassembled WGS sequence"/>
</dbReference>
<dbReference type="OrthoDB" id="1746530at2759"/>
<evidence type="ECO:0000256" key="4">
    <source>
        <dbReference type="ARBA" id="ARBA00022478"/>
    </source>
</evidence>
<evidence type="ECO:0000256" key="3">
    <source>
        <dbReference type="ARBA" id="ARBA00016672"/>
    </source>
</evidence>
<dbReference type="InterPro" id="IPR038324">
    <property type="entry name" value="Rpb4/RPC9_sf"/>
</dbReference>
<dbReference type="SUPFAM" id="SSF47819">
    <property type="entry name" value="HRDC-like"/>
    <property type="match status" value="1"/>
</dbReference>
<dbReference type="GO" id="GO:0000166">
    <property type="term" value="F:nucleotide binding"/>
    <property type="evidence" value="ECO:0007669"/>
    <property type="project" value="InterPro"/>
</dbReference>
<protein>
    <recommendedName>
        <fullName evidence="3">DNA-directed RNA polymerase III subunit RPC9</fullName>
    </recommendedName>
</protein>
<dbReference type="GO" id="GO:0006384">
    <property type="term" value="P:transcription initiation at RNA polymerase III promoter"/>
    <property type="evidence" value="ECO:0007669"/>
    <property type="project" value="InterPro"/>
</dbReference>
<dbReference type="InterPro" id="IPR010997">
    <property type="entry name" value="HRDC-like_sf"/>
</dbReference>
<comment type="similarity">
    <text evidence="2">Belongs to the eukaryotic RPC9 RNA polymerase subunit family.</text>
</comment>
<dbReference type="GO" id="GO:0005666">
    <property type="term" value="C:RNA polymerase III complex"/>
    <property type="evidence" value="ECO:0007669"/>
    <property type="project" value="InterPro"/>
</dbReference>
<evidence type="ECO:0000313" key="8">
    <source>
        <dbReference type="Proteomes" id="UP000193144"/>
    </source>
</evidence>
<keyword evidence="6" id="KW-0539">Nucleus</keyword>
<gene>
    <name evidence="7" type="ORF">BCR34DRAFT_608566</name>
</gene>